<reference evidence="1" key="1">
    <citation type="submission" date="2021-02" db="EMBL/GenBank/DDBJ databases">
        <authorList>
            <consortium name="DOE Joint Genome Institute"/>
            <person name="Ahrendt S."/>
            <person name="Looney B.P."/>
            <person name="Miyauchi S."/>
            <person name="Morin E."/>
            <person name="Drula E."/>
            <person name="Courty P.E."/>
            <person name="Chicoki N."/>
            <person name="Fauchery L."/>
            <person name="Kohler A."/>
            <person name="Kuo A."/>
            <person name="Labutti K."/>
            <person name="Pangilinan J."/>
            <person name="Lipzen A."/>
            <person name="Riley R."/>
            <person name="Andreopoulos W."/>
            <person name="He G."/>
            <person name="Johnson J."/>
            <person name="Barry K.W."/>
            <person name="Grigoriev I.V."/>
            <person name="Nagy L."/>
            <person name="Hibbett D."/>
            <person name="Henrissat B."/>
            <person name="Matheny P.B."/>
            <person name="Labbe J."/>
            <person name="Martin F."/>
        </authorList>
    </citation>
    <scope>NUCLEOTIDE SEQUENCE</scope>
    <source>
        <strain evidence="1">FP105234-sp</strain>
    </source>
</reference>
<organism evidence="1 2">
    <name type="scientific">Auriscalpium vulgare</name>
    <dbReference type="NCBI Taxonomy" id="40419"/>
    <lineage>
        <taxon>Eukaryota</taxon>
        <taxon>Fungi</taxon>
        <taxon>Dikarya</taxon>
        <taxon>Basidiomycota</taxon>
        <taxon>Agaricomycotina</taxon>
        <taxon>Agaricomycetes</taxon>
        <taxon>Russulales</taxon>
        <taxon>Auriscalpiaceae</taxon>
        <taxon>Auriscalpium</taxon>
    </lineage>
</organism>
<protein>
    <submittedName>
        <fullName evidence="1">Uncharacterized protein</fullName>
    </submittedName>
</protein>
<accession>A0ACB8R3G5</accession>
<keyword evidence="2" id="KW-1185">Reference proteome</keyword>
<gene>
    <name evidence="1" type="ORF">FA95DRAFT_1567896</name>
</gene>
<reference evidence="1" key="2">
    <citation type="journal article" date="2022" name="New Phytol.">
        <title>Evolutionary transition to the ectomycorrhizal habit in the genomes of a hyperdiverse lineage of mushroom-forming fungi.</title>
        <authorList>
            <person name="Looney B."/>
            <person name="Miyauchi S."/>
            <person name="Morin E."/>
            <person name="Drula E."/>
            <person name="Courty P.E."/>
            <person name="Kohler A."/>
            <person name="Kuo A."/>
            <person name="LaButti K."/>
            <person name="Pangilinan J."/>
            <person name="Lipzen A."/>
            <person name="Riley R."/>
            <person name="Andreopoulos W."/>
            <person name="He G."/>
            <person name="Johnson J."/>
            <person name="Nolan M."/>
            <person name="Tritt A."/>
            <person name="Barry K.W."/>
            <person name="Grigoriev I.V."/>
            <person name="Nagy L.G."/>
            <person name="Hibbett D."/>
            <person name="Henrissat B."/>
            <person name="Matheny P.B."/>
            <person name="Labbe J."/>
            <person name="Martin F.M."/>
        </authorList>
    </citation>
    <scope>NUCLEOTIDE SEQUENCE</scope>
    <source>
        <strain evidence="1">FP105234-sp</strain>
    </source>
</reference>
<proteinExistence type="predicted"/>
<evidence type="ECO:0000313" key="1">
    <source>
        <dbReference type="EMBL" id="KAI0038166.1"/>
    </source>
</evidence>
<dbReference type="Proteomes" id="UP000814033">
    <property type="component" value="Unassembled WGS sequence"/>
</dbReference>
<sequence length="482" mass="53776">MPHLRILRLMLVGVDWRSSRLTNLVDLSVHFPVKDPHRIRHASISDVCDALAFMTRLERLHLRNVLATVSAASNETHRAPHVKLPALVELMLEGPNNHCNDILSRLIMPSLRSLDIEQHSKTFPSSPIRLHPSSAPELQSLRLENAPLDWTSPFPQTLLHLTINNEYVRRQHYRTPAEAAVGWYFPELDMFAQRLRATQLQTLILIHATPTVTQTTAENMRINMPDLKVLEIKGSTAAVFTVANVICLPHSSSKCIQLADERGTVGLDPPSILTGLVTPFDSLNYLPHAISLVCDDSKFWNMSQQLQLWRTPQDWFPQDQRWPSGSRPELSIEIHSPAQQSIMDTKSFTELLLTAVESLSLQWQQQTTMKSVWRTWLSRARAVKLLRLRTAYTAGVVIQAMVPEGGGAADVLFPSLETLVLCSPEFATNSGPAEMLIACASARLAVGCPIREVRLPKDAPWVDDLRAVVPVITVGTVDGCAP</sequence>
<dbReference type="EMBL" id="MU276575">
    <property type="protein sequence ID" value="KAI0038166.1"/>
    <property type="molecule type" value="Genomic_DNA"/>
</dbReference>
<evidence type="ECO:0000313" key="2">
    <source>
        <dbReference type="Proteomes" id="UP000814033"/>
    </source>
</evidence>
<name>A0ACB8R3G5_9AGAM</name>
<comment type="caution">
    <text evidence="1">The sequence shown here is derived from an EMBL/GenBank/DDBJ whole genome shotgun (WGS) entry which is preliminary data.</text>
</comment>